<dbReference type="RefSeq" id="WP_072577339.1">
    <property type="nucleotide sequence ID" value="NZ_LWHB01000159.1"/>
</dbReference>
<feature type="transmembrane region" description="Helical" evidence="1">
    <location>
        <begin position="6"/>
        <end position="28"/>
    </location>
</feature>
<name>A0A380MU51_9GAMM</name>
<dbReference type="InterPro" id="IPR011727">
    <property type="entry name" value="CHP02117"/>
</dbReference>
<keyword evidence="1" id="KW-0812">Transmembrane</keyword>
<dbReference type="AlphaFoldDB" id="A0A380MU51"/>
<protein>
    <submittedName>
        <fullName evidence="2">Protein of uncharacterized function (DUF2459)</fullName>
    </submittedName>
</protein>
<dbReference type="OrthoDB" id="211174at2"/>
<keyword evidence="1" id="KW-0472">Membrane</keyword>
<dbReference type="NCBIfam" id="TIGR02117">
    <property type="entry name" value="chp_urease_rgn"/>
    <property type="match status" value="1"/>
</dbReference>
<accession>A0A380MU51</accession>
<proteinExistence type="predicted"/>
<dbReference type="EMBL" id="UHIC01000001">
    <property type="protein sequence ID" value="SUO95808.1"/>
    <property type="molecule type" value="Genomic_DNA"/>
</dbReference>
<dbReference type="Proteomes" id="UP000254601">
    <property type="component" value="Unassembled WGS sequence"/>
</dbReference>
<evidence type="ECO:0000256" key="1">
    <source>
        <dbReference type="SAM" id="Phobius"/>
    </source>
</evidence>
<reference evidence="2 3" key="1">
    <citation type="submission" date="2018-06" db="EMBL/GenBank/DDBJ databases">
        <authorList>
            <consortium name="Pathogen Informatics"/>
            <person name="Doyle S."/>
        </authorList>
    </citation>
    <scope>NUCLEOTIDE SEQUENCE [LARGE SCALE GENOMIC DNA]</scope>
    <source>
        <strain evidence="2 3">NCTC13337</strain>
    </source>
</reference>
<evidence type="ECO:0000313" key="3">
    <source>
        <dbReference type="Proteomes" id="UP000254601"/>
    </source>
</evidence>
<organism evidence="2 3">
    <name type="scientific">Suttonella ornithocola</name>
    <dbReference type="NCBI Taxonomy" id="279832"/>
    <lineage>
        <taxon>Bacteria</taxon>
        <taxon>Pseudomonadati</taxon>
        <taxon>Pseudomonadota</taxon>
        <taxon>Gammaproteobacteria</taxon>
        <taxon>Cardiobacteriales</taxon>
        <taxon>Cardiobacteriaceae</taxon>
        <taxon>Suttonella</taxon>
    </lineage>
</organism>
<keyword evidence="1" id="KW-1133">Transmembrane helix</keyword>
<sequence length="225" mass="25871">MRFKKLIFIPITALIIALLSYLLIAYLLGAIKIKPLHQTYQDIPIYLTTNGVHTDIILPTKVADIDWLKLLDPNDALIPIQHPKYIAFGWGERKVYLETPYWKDLTIKNAINALIGNNETVLHVDYLTSLPNNQPLTQLWIDQKNYQLLSQNITQTFKRQHTQIIPIPNAHYATNDAFYLAHGRYHLFNTCNTWVNNQLKQANLPAVIWTPFSSPLMNLSSQNAP</sequence>
<evidence type="ECO:0000313" key="2">
    <source>
        <dbReference type="EMBL" id="SUO95808.1"/>
    </source>
</evidence>
<dbReference type="Pfam" id="PF09601">
    <property type="entry name" value="DUF2459"/>
    <property type="match status" value="1"/>
</dbReference>
<gene>
    <name evidence="2" type="ORF">NCTC13337_01594</name>
</gene>
<keyword evidence="3" id="KW-1185">Reference proteome</keyword>